<accession>A0A8J2PK51</accession>
<evidence type="ECO:0000313" key="2">
    <source>
        <dbReference type="Proteomes" id="UP000708208"/>
    </source>
</evidence>
<proteinExistence type="predicted"/>
<gene>
    <name evidence="1" type="ORF">AFUS01_LOCUS36048</name>
</gene>
<dbReference type="Proteomes" id="UP000708208">
    <property type="component" value="Unassembled WGS sequence"/>
</dbReference>
<dbReference type="EMBL" id="CAJVCH010538128">
    <property type="protein sequence ID" value="CAG7825974.1"/>
    <property type="molecule type" value="Genomic_DNA"/>
</dbReference>
<keyword evidence="2" id="KW-1185">Reference proteome</keyword>
<protein>
    <submittedName>
        <fullName evidence="1">Uncharacterized protein</fullName>
    </submittedName>
</protein>
<evidence type="ECO:0000313" key="1">
    <source>
        <dbReference type="EMBL" id="CAG7825974.1"/>
    </source>
</evidence>
<organism evidence="1 2">
    <name type="scientific">Allacma fusca</name>
    <dbReference type="NCBI Taxonomy" id="39272"/>
    <lineage>
        <taxon>Eukaryota</taxon>
        <taxon>Metazoa</taxon>
        <taxon>Ecdysozoa</taxon>
        <taxon>Arthropoda</taxon>
        <taxon>Hexapoda</taxon>
        <taxon>Collembola</taxon>
        <taxon>Symphypleona</taxon>
        <taxon>Sminthuridae</taxon>
        <taxon>Allacma</taxon>
    </lineage>
</organism>
<dbReference type="AlphaFoldDB" id="A0A8J2PK51"/>
<reference evidence="1" key="1">
    <citation type="submission" date="2021-06" db="EMBL/GenBank/DDBJ databases">
        <authorList>
            <person name="Hodson N. C."/>
            <person name="Mongue J. A."/>
            <person name="Jaron S. K."/>
        </authorList>
    </citation>
    <scope>NUCLEOTIDE SEQUENCE</scope>
</reference>
<name>A0A8J2PK51_9HEXA</name>
<comment type="caution">
    <text evidence="1">The sequence shown here is derived from an EMBL/GenBank/DDBJ whole genome shotgun (WGS) entry which is preliminary data.</text>
</comment>
<feature type="non-terminal residue" evidence="1">
    <location>
        <position position="1"/>
    </location>
</feature>
<sequence length="29" mass="3296">SISASLKERYPTLRPLLIGPDKIMSRLHC</sequence>